<evidence type="ECO:0000256" key="3">
    <source>
        <dbReference type="ARBA" id="ARBA00022448"/>
    </source>
</evidence>
<comment type="similarity">
    <text evidence="2">Belongs to the bacterial solute-binding protein 5 family.</text>
</comment>
<keyword evidence="3" id="KW-0813">Transport</keyword>
<dbReference type="SUPFAM" id="SSF53850">
    <property type="entry name" value="Periplasmic binding protein-like II"/>
    <property type="match status" value="1"/>
</dbReference>
<comment type="caution">
    <text evidence="6">The sequence shown here is derived from an EMBL/GenBank/DDBJ whole genome shotgun (WGS) entry which is preliminary data.</text>
</comment>
<gene>
    <name evidence="6" type="ORF">S01H1_20840</name>
</gene>
<protein>
    <recommendedName>
        <fullName evidence="5">Solute-binding protein family 5 domain-containing protein</fullName>
    </recommendedName>
</protein>
<accession>X0TPV2</accession>
<dbReference type="GO" id="GO:0015833">
    <property type="term" value="P:peptide transport"/>
    <property type="evidence" value="ECO:0007669"/>
    <property type="project" value="TreeGrafter"/>
</dbReference>
<evidence type="ECO:0000256" key="2">
    <source>
        <dbReference type="ARBA" id="ARBA00005695"/>
    </source>
</evidence>
<dbReference type="GO" id="GO:0030313">
    <property type="term" value="C:cell envelope"/>
    <property type="evidence" value="ECO:0007669"/>
    <property type="project" value="UniProtKB-SubCell"/>
</dbReference>
<evidence type="ECO:0000313" key="6">
    <source>
        <dbReference type="EMBL" id="GAF90177.1"/>
    </source>
</evidence>
<keyword evidence="4" id="KW-0732">Signal</keyword>
<organism evidence="6">
    <name type="scientific">marine sediment metagenome</name>
    <dbReference type="NCBI Taxonomy" id="412755"/>
    <lineage>
        <taxon>unclassified sequences</taxon>
        <taxon>metagenomes</taxon>
        <taxon>ecological metagenomes</taxon>
    </lineage>
</organism>
<dbReference type="PANTHER" id="PTHR30290">
    <property type="entry name" value="PERIPLASMIC BINDING COMPONENT OF ABC TRANSPORTER"/>
    <property type="match status" value="1"/>
</dbReference>
<dbReference type="InterPro" id="IPR000914">
    <property type="entry name" value="SBP_5_dom"/>
</dbReference>
<dbReference type="Gene3D" id="3.90.76.10">
    <property type="entry name" value="Dipeptide-binding Protein, Domain 1"/>
    <property type="match status" value="1"/>
</dbReference>
<evidence type="ECO:0000259" key="5">
    <source>
        <dbReference type="Pfam" id="PF00496"/>
    </source>
</evidence>
<name>X0TPV2_9ZZZZ</name>
<feature type="non-terminal residue" evidence="6">
    <location>
        <position position="267"/>
    </location>
</feature>
<feature type="domain" description="Solute-binding protein family 5" evidence="5">
    <location>
        <begin position="12"/>
        <end position="264"/>
    </location>
</feature>
<dbReference type="Pfam" id="PF00496">
    <property type="entry name" value="SBP_bac_5"/>
    <property type="match status" value="1"/>
</dbReference>
<reference evidence="6" key="1">
    <citation type="journal article" date="2014" name="Front. Microbiol.">
        <title>High frequency of phylogenetically diverse reductive dehalogenase-homologous genes in deep subseafloor sedimentary metagenomes.</title>
        <authorList>
            <person name="Kawai M."/>
            <person name="Futagami T."/>
            <person name="Toyoda A."/>
            <person name="Takaki Y."/>
            <person name="Nishi S."/>
            <person name="Hori S."/>
            <person name="Arai W."/>
            <person name="Tsubouchi T."/>
            <person name="Morono Y."/>
            <person name="Uchiyama I."/>
            <person name="Ito T."/>
            <person name="Fujiyama A."/>
            <person name="Inagaki F."/>
            <person name="Takami H."/>
        </authorList>
    </citation>
    <scope>NUCLEOTIDE SEQUENCE</scope>
    <source>
        <strain evidence="6">Expedition CK06-06</strain>
    </source>
</reference>
<sequence length="267" mass="29606">QVDGSTCFSNTNWQRKPNATGPFKLKEWDLGQRIVLEPNSRYHLGAPSLGRVVYTLGGGSAITMYENDELDVTGVGLNDVERVRDPAEPLNQEFHEAPRMDIWYIGFNVEDEPFDDPKVRQAFAHAIDKDKLIEVVLLDAVVEADGILPPGIPGFNEELQGLEFDVEKAQQLLAESEYGGPGGLPDIEIASSGRGASVGPVSEAILAMWEENLGVNVSTRQTEFATFLRDLRDGEFQMFELGWVADYPDPENFLKIQFYSGSSNNYS</sequence>
<dbReference type="PANTHER" id="PTHR30290:SF10">
    <property type="entry name" value="PERIPLASMIC OLIGOPEPTIDE-BINDING PROTEIN-RELATED"/>
    <property type="match status" value="1"/>
</dbReference>
<dbReference type="EMBL" id="BARS01011461">
    <property type="protein sequence ID" value="GAF90177.1"/>
    <property type="molecule type" value="Genomic_DNA"/>
</dbReference>
<dbReference type="AlphaFoldDB" id="X0TPV2"/>
<evidence type="ECO:0000256" key="4">
    <source>
        <dbReference type="ARBA" id="ARBA00022729"/>
    </source>
</evidence>
<dbReference type="InterPro" id="IPR039424">
    <property type="entry name" value="SBP_5"/>
</dbReference>
<dbReference type="Gene3D" id="3.40.190.10">
    <property type="entry name" value="Periplasmic binding protein-like II"/>
    <property type="match status" value="1"/>
</dbReference>
<comment type="subcellular location">
    <subcellularLocation>
        <location evidence="1">Cell envelope</location>
    </subcellularLocation>
</comment>
<dbReference type="GO" id="GO:1904680">
    <property type="term" value="F:peptide transmembrane transporter activity"/>
    <property type="evidence" value="ECO:0007669"/>
    <property type="project" value="TreeGrafter"/>
</dbReference>
<proteinExistence type="inferred from homology"/>
<feature type="non-terminal residue" evidence="6">
    <location>
        <position position="1"/>
    </location>
</feature>
<dbReference type="Gene3D" id="3.10.105.10">
    <property type="entry name" value="Dipeptide-binding Protein, Domain 3"/>
    <property type="match status" value="1"/>
</dbReference>
<evidence type="ECO:0000256" key="1">
    <source>
        <dbReference type="ARBA" id="ARBA00004196"/>
    </source>
</evidence>